<sequence>MEASETPPATVKNRVVDWRLPADWVYEDDGIVINHVIRVMRAQADDVFAWKNLGTVMEQCAMRAYSFCFKKGYKRVSMDFTLYCVMRLIWTRHLKFTPEQWNENEFGGISTLDGRPGIVVDDGYTEWLEKNEPEFFNKNKNAILGKKPVSTRVPVRVPAPTRALAPAPTPAVTPARTPAPAPALLPMKKDTPASAQPPPAKAAVSVAQHVSKPHIPEEEAALKSSETRARWYRNLRKLCTKSDSPDYSKLGPEHEKFEVLLPRGIDHERCYRSVISQAHSLLIPGLRVVWFQRGEDVFLVPHMEADYSHALIRCYIELWNNLSYYARYLTTAEHPMSLFAFLNKEQHDLVAIMFNASGDNCMAVRAAMLSRAPPKKDPEVERRELVQKRTIAELEPTQSDEPITKKAKNHH</sequence>
<dbReference type="RefSeq" id="XP_038745748.1">
    <property type="nucleotide sequence ID" value="XM_038888947.1"/>
</dbReference>
<gene>
    <name evidence="2" type="ORF">CkaCkLH20_06230</name>
</gene>
<dbReference type="GeneID" id="62162021"/>
<dbReference type="Proteomes" id="UP000781932">
    <property type="component" value="Unassembled WGS sequence"/>
</dbReference>
<dbReference type="AlphaFoldDB" id="A0A9P6LL80"/>
<evidence type="ECO:0000256" key="1">
    <source>
        <dbReference type="SAM" id="MobiDB-lite"/>
    </source>
</evidence>
<organism evidence="2 3">
    <name type="scientific">Colletotrichum karsti</name>
    <dbReference type="NCBI Taxonomy" id="1095194"/>
    <lineage>
        <taxon>Eukaryota</taxon>
        <taxon>Fungi</taxon>
        <taxon>Dikarya</taxon>
        <taxon>Ascomycota</taxon>
        <taxon>Pezizomycotina</taxon>
        <taxon>Sordariomycetes</taxon>
        <taxon>Hypocreomycetidae</taxon>
        <taxon>Glomerellales</taxon>
        <taxon>Glomerellaceae</taxon>
        <taxon>Colletotrichum</taxon>
        <taxon>Colletotrichum boninense species complex</taxon>
    </lineage>
</organism>
<evidence type="ECO:0000313" key="2">
    <source>
        <dbReference type="EMBL" id="KAF9876287.1"/>
    </source>
</evidence>
<accession>A0A9P6LL80</accession>
<evidence type="ECO:0000313" key="3">
    <source>
        <dbReference type="Proteomes" id="UP000781932"/>
    </source>
</evidence>
<reference evidence="2" key="2">
    <citation type="submission" date="2020-11" db="EMBL/GenBank/DDBJ databases">
        <title>Whole genome sequencing of Colletotrichum sp.</title>
        <authorList>
            <person name="Li H."/>
        </authorList>
    </citation>
    <scope>NUCLEOTIDE SEQUENCE</scope>
    <source>
        <strain evidence="2">CkLH20</strain>
    </source>
</reference>
<feature type="region of interest" description="Disordered" evidence="1">
    <location>
        <begin position="387"/>
        <end position="411"/>
    </location>
</feature>
<dbReference type="EMBL" id="JAATWM020000018">
    <property type="protein sequence ID" value="KAF9876287.1"/>
    <property type="molecule type" value="Genomic_DNA"/>
</dbReference>
<protein>
    <submittedName>
        <fullName evidence="2">Uncharacterized protein</fullName>
    </submittedName>
</protein>
<comment type="caution">
    <text evidence="2">The sequence shown here is derived from an EMBL/GenBank/DDBJ whole genome shotgun (WGS) entry which is preliminary data.</text>
</comment>
<proteinExistence type="predicted"/>
<keyword evidence="3" id="KW-1185">Reference proteome</keyword>
<reference evidence="2" key="1">
    <citation type="submission" date="2020-03" db="EMBL/GenBank/DDBJ databases">
        <authorList>
            <person name="He L."/>
        </authorList>
    </citation>
    <scope>NUCLEOTIDE SEQUENCE</scope>
    <source>
        <strain evidence="2">CkLH20</strain>
    </source>
</reference>
<name>A0A9P6LL80_9PEZI</name>